<dbReference type="PANTHER" id="PTHR36448">
    <property type="entry name" value="BLR7373 PROTEIN"/>
    <property type="match status" value="1"/>
</dbReference>
<dbReference type="SUPFAM" id="SSF51182">
    <property type="entry name" value="RmlC-like cupins"/>
    <property type="match status" value="1"/>
</dbReference>
<dbReference type="EMBL" id="JBHRRZ010000035">
    <property type="protein sequence ID" value="MFC2949308.1"/>
    <property type="molecule type" value="Genomic_DNA"/>
</dbReference>
<proteinExistence type="predicted"/>
<organism evidence="2 3">
    <name type="scientific">Virgibacillus sediminis</name>
    <dbReference type="NCBI Taxonomy" id="202260"/>
    <lineage>
        <taxon>Bacteria</taxon>
        <taxon>Bacillati</taxon>
        <taxon>Bacillota</taxon>
        <taxon>Bacilli</taxon>
        <taxon>Bacillales</taxon>
        <taxon>Bacillaceae</taxon>
        <taxon>Virgibacillus</taxon>
    </lineage>
</organism>
<name>A0ABV7A8Z6_9BACI</name>
<comment type="caution">
    <text evidence="2">The sequence shown here is derived from an EMBL/GenBank/DDBJ whole genome shotgun (WGS) entry which is preliminary data.</text>
</comment>
<reference evidence="3" key="1">
    <citation type="journal article" date="2019" name="Int. J. Syst. Evol. Microbiol.">
        <title>The Global Catalogue of Microorganisms (GCM) 10K type strain sequencing project: providing services to taxonomists for standard genome sequencing and annotation.</title>
        <authorList>
            <consortium name="The Broad Institute Genomics Platform"/>
            <consortium name="The Broad Institute Genome Sequencing Center for Infectious Disease"/>
            <person name="Wu L."/>
            <person name="Ma J."/>
        </authorList>
    </citation>
    <scope>NUCLEOTIDE SEQUENCE [LARGE SCALE GENOMIC DNA]</scope>
    <source>
        <strain evidence="3">KCTC 13193</strain>
    </source>
</reference>
<dbReference type="InterPro" id="IPR011051">
    <property type="entry name" value="RmlC_Cupin_sf"/>
</dbReference>
<dbReference type="InterPro" id="IPR014710">
    <property type="entry name" value="RmlC-like_jellyroll"/>
</dbReference>
<evidence type="ECO:0000313" key="3">
    <source>
        <dbReference type="Proteomes" id="UP001595387"/>
    </source>
</evidence>
<dbReference type="PANTHER" id="PTHR36448:SF2">
    <property type="entry name" value="CUPIN TYPE-1 DOMAIN-CONTAINING PROTEIN"/>
    <property type="match status" value="1"/>
</dbReference>
<dbReference type="PIRSF" id="PIRSF019307">
    <property type="entry name" value="UCP019307"/>
    <property type="match status" value="1"/>
</dbReference>
<evidence type="ECO:0000259" key="1">
    <source>
        <dbReference type="Pfam" id="PF07883"/>
    </source>
</evidence>
<keyword evidence="3" id="KW-1185">Reference proteome</keyword>
<dbReference type="Pfam" id="PF07883">
    <property type="entry name" value="Cupin_2"/>
    <property type="match status" value="1"/>
</dbReference>
<dbReference type="CDD" id="cd02219">
    <property type="entry name" value="cupin_YjlB-like"/>
    <property type="match status" value="1"/>
</dbReference>
<dbReference type="Proteomes" id="UP001595387">
    <property type="component" value="Unassembled WGS sequence"/>
</dbReference>
<gene>
    <name evidence="2" type="ORF">ACFODW_13380</name>
</gene>
<dbReference type="RefSeq" id="WP_390307271.1">
    <property type="nucleotide sequence ID" value="NZ_JBHRRZ010000035.1"/>
</dbReference>
<protein>
    <submittedName>
        <fullName evidence="2">Cupin domain-containing protein</fullName>
    </submittedName>
</protein>
<dbReference type="InterPro" id="IPR014500">
    <property type="entry name" value="UCP019307_cupin"/>
</dbReference>
<dbReference type="Gene3D" id="2.60.120.10">
    <property type="entry name" value="Jelly Rolls"/>
    <property type="match status" value="1"/>
</dbReference>
<dbReference type="InterPro" id="IPR013096">
    <property type="entry name" value="Cupin_2"/>
</dbReference>
<dbReference type="InterPro" id="IPR047121">
    <property type="entry name" value="YjiB-like"/>
</dbReference>
<evidence type="ECO:0000313" key="2">
    <source>
        <dbReference type="EMBL" id="MFC2949308.1"/>
    </source>
</evidence>
<accession>A0ABV7A8Z6</accession>
<feature type="domain" description="Cupin type-2" evidence="1">
    <location>
        <begin position="58"/>
        <end position="105"/>
    </location>
</feature>
<sequence>MADVKTVMFESDGTIPNNPVLPVLVYQGAFEEHPQEIEDAFNRNGWTGSWTGDVFDYHHYHTNTHEAVGVVSGSADLQLGGKQGETYRVKAGDVVVLPAGTGHKKLQNSDDFQVCGAYPEGRSPNLKTGNPAEHNEDLQEIRSAKQPAPSSDPVFGEDGLTVLLYFFINL</sequence>